<accession>A0A1H9IZB9</accession>
<keyword evidence="2" id="KW-0012">Acyltransferase</keyword>
<dbReference type="CDD" id="cd07989">
    <property type="entry name" value="LPLAT_AGPAT-like"/>
    <property type="match status" value="1"/>
</dbReference>
<dbReference type="GO" id="GO:0016746">
    <property type="term" value="F:acyltransferase activity"/>
    <property type="evidence" value="ECO:0007669"/>
    <property type="project" value="UniProtKB-KW"/>
</dbReference>
<dbReference type="RefSeq" id="WP_074645160.1">
    <property type="nucleotide sequence ID" value="NZ_FOFU01000011.1"/>
</dbReference>
<dbReference type="Proteomes" id="UP000182360">
    <property type="component" value="Unassembled WGS sequence"/>
</dbReference>
<evidence type="ECO:0000313" key="2">
    <source>
        <dbReference type="EMBL" id="SEQ79869.1"/>
    </source>
</evidence>
<reference evidence="2 3" key="1">
    <citation type="submission" date="2016-10" db="EMBL/GenBank/DDBJ databases">
        <authorList>
            <person name="de Groot N.N."/>
        </authorList>
    </citation>
    <scope>NUCLEOTIDE SEQUENCE [LARGE SCALE GENOMIC DNA]</scope>
    <source>
        <strain evidence="2 3">B25</strain>
    </source>
</reference>
<evidence type="ECO:0000259" key="1">
    <source>
        <dbReference type="SMART" id="SM00563"/>
    </source>
</evidence>
<gene>
    <name evidence="2" type="ORF">SAMN04487977_1114</name>
</gene>
<keyword evidence="3" id="KW-1185">Reference proteome</keyword>
<dbReference type="EMBL" id="FOFU01000011">
    <property type="protein sequence ID" value="SEQ79869.1"/>
    <property type="molecule type" value="Genomic_DNA"/>
</dbReference>
<dbReference type="AlphaFoldDB" id="A0A1H9IZB9"/>
<keyword evidence="2" id="KW-0808">Transferase</keyword>
<name>A0A1H9IZB9_9SPIR</name>
<dbReference type="STRING" id="163.SAMN04487775_102119"/>
<dbReference type="SUPFAM" id="SSF69593">
    <property type="entry name" value="Glycerol-3-phosphate (1)-acyltransferase"/>
    <property type="match status" value="1"/>
</dbReference>
<feature type="domain" description="Phospholipid/glycerol acyltransferase" evidence="1">
    <location>
        <begin position="94"/>
        <end position="218"/>
    </location>
</feature>
<dbReference type="SMART" id="SM00563">
    <property type="entry name" value="PlsC"/>
    <property type="match status" value="1"/>
</dbReference>
<evidence type="ECO:0000313" key="3">
    <source>
        <dbReference type="Proteomes" id="UP000182360"/>
    </source>
</evidence>
<sequence length="286" mass="33157">MIEKDKGRLEVLARIEEYEKKGWWSKDVEEDPPTIPLTPDKVDYLNKKLKNKIATLFVNIVAIHFIKKLVKTGQMIIKDIKGIENYEAIKDSGAVLTCNHFNPFDNFAIHYALFPYLYYKNGRALYKVIREGNYTNFPGLYGFFFRHCNTLPLSANFSTMKNFMAAMKVLLERGEKVLVYAEQGMWWNYRKPRPLTVGAFKFSVESNVPVLPIFITMNDSDKIGGDGFPIQEYTLHFLPAIYPDPNKSAKENMEMLRDKNYAAWKEVYETTYGIPLSYSCENSENN</sequence>
<dbReference type="OrthoDB" id="2040407at2"/>
<proteinExistence type="predicted"/>
<protein>
    <submittedName>
        <fullName evidence="2">1-acyl-sn-glycerol-3-phosphate acyltransferase</fullName>
    </submittedName>
</protein>
<organism evidence="2 3">
    <name type="scientific">Treponema bryantii</name>
    <dbReference type="NCBI Taxonomy" id="163"/>
    <lineage>
        <taxon>Bacteria</taxon>
        <taxon>Pseudomonadati</taxon>
        <taxon>Spirochaetota</taxon>
        <taxon>Spirochaetia</taxon>
        <taxon>Spirochaetales</taxon>
        <taxon>Treponemataceae</taxon>
        <taxon>Treponema</taxon>
    </lineage>
</organism>
<dbReference type="InterPro" id="IPR002123">
    <property type="entry name" value="Plipid/glycerol_acylTrfase"/>
</dbReference>
<dbReference type="Pfam" id="PF01553">
    <property type="entry name" value="Acyltransferase"/>
    <property type="match status" value="1"/>
</dbReference>